<feature type="transmembrane region" description="Helical" evidence="1">
    <location>
        <begin position="117"/>
        <end position="140"/>
    </location>
</feature>
<name>A0A643ETF9_9HYPH</name>
<proteinExistence type="predicted"/>
<keyword evidence="1" id="KW-0472">Membrane</keyword>
<accession>A0A643ETF9</accession>
<gene>
    <name evidence="2" type="ORF">F7Q93_22755</name>
</gene>
<dbReference type="AlphaFoldDB" id="A0A643ETF9"/>
<dbReference type="RefSeq" id="WP_128095001.1">
    <property type="nucleotide sequence ID" value="NZ_JBHEEN010000017.1"/>
</dbReference>
<evidence type="ECO:0000256" key="1">
    <source>
        <dbReference type="SAM" id="Phobius"/>
    </source>
</evidence>
<keyword evidence="1" id="KW-1133">Transmembrane helix</keyword>
<reference evidence="2" key="1">
    <citation type="submission" date="2019-09" db="EMBL/GenBank/DDBJ databases">
        <title>Draft genome sequences of 48 bacterial type strains from the CCUG.</title>
        <authorList>
            <person name="Tunovic T."/>
            <person name="Pineiro-Iglesias B."/>
            <person name="Unosson C."/>
            <person name="Inganas E."/>
            <person name="Ohlen M."/>
            <person name="Cardew S."/>
            <person name="Jensie-Markopoulos S."/>
            <person name="Salva-Serra F."/>
            <person name="Jaen-Luchoro D."/>
            <person name="Karlsson R."/>
            <person name="Svensson-Stadler L."/>
            <person name="Chun J."/>
            <person name="Moore E."/>
        </authorList>
    </citation>
    <scope>NUCLEOTIDE SEQUENCE</scope>
    <source>
        <strain evidence="2">CCUG 50899</strain>
    </source>
</reference>
<organism evidence="2">
    <name type="scientific">Brucella pituitosa</name>
    <dbReference type="NCBI Taxonomy" id="571256"/>
    <lineage>
        <taxon>Bacteria</taxon>
        <taxon>Pseudomonadati</taxon>
        <taxon>Pseudomonadota</taxon>
        <taxon>Alphaproteobacteria</taxon>
        <taxon>Hyphomicrobiales</taxon>
        <taxon>Brucellaceae</taxon>
        <taxon>Brucella/Ochrobactrum group</taxon>
        <taxon>Brucella</taxon>
    </lineage>
</organism>
<evidence type="ECO:0000313" key="2">
    <source>
        <dbReference type="EMBL" id="KAB0565883.1"/>
    </source>
</evidence>
<feature type="transmembrane region" description="Helical" evidence="1">
    <location>
        <begin position="63"/>
        <end position="87"/>
    </location>
</feature>
<feature type="transmembrane region" description="Helical" evidence="1">
    <location>
        <begin position="20"/>
        <end position="42"/>
    </location>
</feature>
<comment type="caution">
    <text evidence="2">The sequence shown here is derived from an EMBL/GenBank/DDBJ whole genome shotgun (WGS) entry which is preliminary data.</text>
</comment>
<keyword evidence="1" id="KW-0812">Transmembrane</keyword>
<sequence>MEGLVGLLERTAALMPQFQSLVVAICYVIGLICAVNSLRGFAAVGDRSQASTGWSQAGWHGPAFLLIIAISFVSLSSVISAFLMSFFGMDQTYAASEVFAYAPELLKPVNNEMGTRVVIAVVRIFQFVGLIAFARGIYVANMSAIYPYRGMVAKGLTHMIGGVLLMNLPAVLQKLQEHLLGN</sequence>
<protein>
    <submittedName>
        <fullName evidence="2">Uncharacterized protein</fullName>
    </submittedName>
</protein>
<feature type="transmembrane region" description="Helical" evidence="1">
    <location>
        <begin position="152"/>
        <end position="172"/>
    </location>
</feature>
<dbReference type="EMBL" id="VZPE01000015">
    <property type="protein sequence ID" value="KAB0565883.1"/>
    <property type="molecule type" value="Genomic_DNA"/>
</dbReference>